<dbReference type="PANTHER" id="PTHR37038:SF14">
    <property type="entry name" value="TRANSCRIPTIONAL ACTIVATOR"/>
    <property type="match status" value="1"/>
</dbReference>
<evidence type="ECO:0000313" key="2">
    <source>
        <dbReference type="EMBL" id="NYS47300.1"/>
    </source>
</evidence>
<proteinExistence type="predicted"/>
<dbReference type="RefSeq" id="WP_179941025.1">
    <property type="nucleotide sequence ID" value="NZ_JACBYF010000005.1"/>
</dbReference>
<organism evidence="2 3">
    <name type="scientific">Gemelliphila palaticanis</name>
    <dbReference type="NCBI Taxonomy" id="81950"/>
    <lineage>
        <taxon>Bacteria</taxon>
        <taxon>Bacillati</taxon>
        <taxon>Bacillota</taxon>
        <taxon>Bacilli</taxon>
        <taxon>Bacillales</taxon>
        <taxon>Gemellaceae</taxon>
        <taxon>Gemelliphila</taxon>
    </lineage>
</organism>
<gene>
    <name evidence="2" type="ORF">HZY85_03700</name>
</gene>
<sequence length="291" mass="34213">MINDSLSKTIKEYRLKNNLTQKELANGICAQSIISKIEKEGVFPTIDIFINIVKKLNIPTDVIINLFGLEPAKNNYNYFININKIKDLLEKRDYETIKIIIDNIKGINSISKYEFFFFKYVNAIIHNNNKIELLENTINEMKQIHYNNKDLFSRIYLALAGLYMEKEDYNISYNYIEKIEKYIDNTSDSILHNKYYYTYARLCSFTDKNKLALDLANKGIELSVSNGILRFLGDLIILKSSILCDEKMYEESLVYCEQALIIFNINNNFKMIDFSLQLKKFINDKIKYETK</sequence>
<evidence type="ECO:0000313" key="3">
    <source>
        <dbReference type="Proteomes" id="UP000531840"/>
    </source>
</evidence>
<feature type="domain" description="HTH cro/C1-type" evidence="1">
    <location>
        <begin position="10"/>
        <end position="63"/>
    </location>
</feature>
<dbReference type="PROSITE" id="PS50943">
    <property type="entry name" value="HTH_CROC1"/>
    <property type="match status" value="1"/>
</dbReference>
<dbReference type="CDD" id="cd00093">
    <property type="entry name" value="HTH_XRE"/>
    <property type="match status" value="1"/>
</dbReference>
<dbReference type="InterPro" id="IPR053163">
    <property type="entry name" value="HTH-type_regulator_Rgg"/>
</dbReference>
<dbReference type="InterPro" id="IPR010982">
    <property type="entry name" value="Lambda_DNA-bd_dom_sf"/>
</dbReference>
<dbReference type="InterPro" id="IPR001387">
    <property type="entry name" value="Cro/C1-type_HTH"/>
</dbReference>
<protein>
    <submittedName>
        <fullName evidence="2">Helix-turn-helix transcriptional regulator</fullName>
    </submittedName>
</protein>
<dbReference type="SMART" id="SM00530">
    <property type="entry name" value="HTH_XRE"/>
    <property type="match status" value="1"/>
</dbReference>
<dbReference type="PANTHER" id="PTHR37038">
    <property type="entry name" value="TRANSCRIPTIONAL REGULATOR-RELATED"/>
    <property type="match status" value="1"/>
</dbReference>
<comment type="caution">
    <text evidence="2">The sequence shown here is derived from an EMBL/GenBank/DDBJ whole genome shotgun (WGS) entry which is preliminary data.</text>
</comment>
<dbReference type="SUPFAM" id="SSF47413">
    <property type="entry name" value="lambda repressor-like DNA-binding domains"/>
    <property type="match status" value="1"/>
</dbReference>
<dbReference type="Gene3D" id="1.25.40.10">
    <property type="entry name" value="Tetratricopeptide repeat domain"/>
    <property type="match status" value="1"/>
</dbReference>
<dbReference type="InterPro" id="IPR011990">
    <property type="entry name" value="TPR-like_helical_dom_sf"/>
</dbReference>
<name>A0ABX2SYB3_9BACL</name>
<dbReference type="SUPFAM" id="SSF48452">
    <property type="entry name" value="TPR-like"/>
    <property type="match status" value="1"/>
</dbReference>
<evidence type="ECO:0000259" key="1">
    <source>
        <dbReference type="PROSITE" id="PS50943"/>
    </source>
</evidence>
<accession>A0ABX2SYB3</accession>
<keyword evidence="3" id="KW-1185">Reference proteome</keyword>
<dbReference type="Proteomes" id="UP000531840">
    <property type="component" value="Unassembled WGS sequence"/>
</dbReference>
<dbReference type="Pfam" id="PF01381">
    <property type="entry name" value="HTH_3"/>
    <property type="match status" value="1"/>
</dbReference>
<reference evidence="2 3" key="1">
    <citation type="submission" date="2020-07" db="EMBL/GenBank/DDBJ databases">
        <title>MOT database genomes.</title>
        <authorList>
            <person name="Joseph S."/>
            <person name="Aduse-Opoku J."/>
            <person name="Hashim A."/>
            <person name="Wade W."/>
            <person name="Curtis M."/>
        </authorList>
    </citation>
    <scope>NUCLEOTIDE SEQUENCE [LARGE SCALE GENOMIC DNA]</scope>
    <source>
        <strain evidence="2 3">CIP 106318</strain>
    </source>
</reference>
<dbReference type="EMBL" id="JACBYF010000005">
    <property type="protein sequence ID" value="NYS47300.1"/>
    <property type="molecule type" value="Genomic_DNA"/>
</dbReference>